<evidence type="ECO:0000313" key="1">
    <source>
        <dbReference type="EMBL" id="QYS89615.1"/>
    </source>
</evidence>
<organism evidence="1">
    <name type="scientific">Flavobacterium columnare</name>
    <dbReference type="NCBI Taxonomy" id="996"/>
    <lineage>
        <taxon>Bacteria</taxon>
        <taxon>Pseudomonadati</taxon>
        <taxon>Bacteroidota</taxon>
        <taxon>Flavobacteriia</taxon>
        <taxon>Flavobacteriales</taxon>
        <taxon>Flavobacteriaceae</taxon>
        <taxon>Flavobacterium</taxon>
    </lineage>
</organism>
<reference evidence="1" key="1">
    <citation type="submission" date="2020-12" db="EMBL/GenBank/DDBJ databases">
        <title>Genome sequencing of genetic groups of Flavobacterium columnare.</title>
        <authorList>
            <person name="Waldbieser G.C."/>
            <person name="Griffin M.J."/>
            <person name="LaFrentz B.R."/>
        </authorList>
    </citation>
    <scope>NUCLEOTIDE SEQUENCE</scope>
    <source>
        <strain evidence="1">90-106</strain>
    </source>
</reference>
<proteinExistence type="predicted"/>
<name>A0A8G0KYK0_9FLAO</name>
<protein>
    <submittedName>
        <fullName evidence="1">Uncharacterized protein</fullName>
    </submittedName>
</protein>
<gene>
    <name evidence="1" type="ORF">JJC05_04950</name>
</gene>
<dbReference type="AlphaFoldDB" id="A0A8G0KYK0"/>
<dbReference type="EMBL" id="CP067378">
    <property type="protein sequence ID" value="QYS89615.1"/>
    <property type="molecule type" value="Genomic_DNA"/>
</dbReference>
<sequence>MQLQTVSPVISVQYMGYAGTVSFGNFPVSIGNIGVSMQQSSARLDFDLGLNLMESIGAGATARIGIKAKLHEENFRQKWKYDGLDLSAINIKADFSGFKMNGQLILMENDPTYGDGFSADLDVEVVSVVKVKAKAIFGKTTFKYWYFDASAKWPAVPSPFMINGFGGGAYYKMRRKEGISPTEFSPSGLSYIPDETRGLGLKALIYFHIGKEEVFDGEAGFEIAFNTSGGINTLAIFGKGGIMAKIPGLKSVSGLMNKVASSPAAMSSFMGVSESSLNGSFASKFLPKAKTSIPGEISDKVGINVEAAIEFDFQNKSMHGTFDVYINTPVIL</sequence>
<dbReference type="Proteomes" id="UP000824721">
    <property type="component" value="Chromosome"/>
</dbReference>
<dbReference type="KEGG" id="fdv:JJC05_04950"/>
<accession>A0A8G0KYK0</accession>